<evidence type="ECO:0000313" key="5">
    <source>
        <dbReference type="EMBL" id="PNH18858.1"/>
    </source>
</evidence>
<evidence type="ECO:0000259" key="4">
    <source>
        <dbReference type="Pfam" id="PF01048"/>
    </source>
</evidence>
<feature type="domain" description="Nucleoside phosphorylase" evidence="4">
    <location>
        <begin position="17"/>
        <end position="199"/>
    </location>
</feature>
<gene>
    <name evidence="5" type="ORF">B7R76_04700</name>
</gene>
<reference evidence="6" key="1">
    <citation type="submission" date="2017-04" db="EMBL/GenBank/DDBJ databases">
        <authorList>
            <person name="Bumgarner R.E."/>
            <person name="Fredricks D.N."/>
            <person name="Srinivasan S."/>
        </authorList>
    </citation>
    <scope>NUCLEOTIDE SEQUENCE [LARGE SCALE GENOMIC DNA]</scope>
    <source>
        <strain evidence="6">KA00405</strain>
    </source>
</reference>
<evidence type="ECO:0000313" key="6">
    <source>
        <dbReference type="Proteomes" id="UP000236394"/>
    </source>
</evidence>
<dbReference type="Gene3D" id="3.40.50.1580">
    <property type="entry name" value="Nucleoside phosphorylase domain"/>
    <property type="match status" value="1"/>
</dbReference>
<dbReference type="InterPro" id="IPR035994">
    <property type="entry name" value="Nucleoside_phosphorylase_sf"/>
</dbReference>
<dbReference type="OMA" id="MSDVFHL"/>
<evidence type="ECO:0000256" key="3">
    <source>
        <dbReference type="ARBA" id="ARBA00048447"/>
    </source>
</evidence>
<evidence type="ECO:0000256" key="2">
    <source>
        <dbReference type="ARBA" id="ARBA00021980"/>
    </source>
</evidence>
<protein>
    <recommendedName>
        <fullName evidence="2">Uridine phosphorylase</fullName>
        <ecNumber evidence="1">2.4.2.3</ecNumber>
    </recommendedName>
</protein>
<dbReference type="GO" id="GO:0004850">
    <property type="term" value="F:uridine phosphorylase activity"/>
    <property type="evidence" value="ECO:0007669"/>
    <property type="project" value="UniProtKB-EC"/>
</dbReference>
<dbReference type="PANTHER" id="PTHR43691:SF11">
    <property type="entry name" value="FI09636P-RELATED"/>
    <property type="match status" value="1"/>
</dbReference>
<organism evidence="5 6">
    <name type="scientific">Mageeibacillus indolicus</name>
    <dbReference type="NCBI Taxonomy" id="884684"/>
    <lineage>
        <taxon>Bacteria</taxon>
        <taxon>Bacillati</taxon>
        <taxon>Bacillota</taxon>
        <taxon>Clostridia</taxon>
        <taxon>Eubacteriales</taxon>
        <taxon>Oscillospiraceae</taxon>
        <taxon>Mageeibacillus</taxon>
    </lineage>
</organism>
<accession>A0A2J8B251</accession>
<dbReference type="Proteomes" id="UP000236394">
    <property type="component" value="Unassembled WGS sequence"/>
</dbReference>
<proteinExistence type="predicted"/>
<dbReference type="RefSeq" id="WP_012994009.1">
    <property type="nucleotide sequence ID" value="NZ_NBZD01000002.1"/>
</dbReference>
<dbReference type="GO" id="GO:0005829">
    <property type="term" value="C:cytosol"/>
    <property type="evidence" value="ECO:0007669"/>
    <property type="project" value="TreeGrafter"/>
</dbReference>
<name>A0A2J8B251_9FIRM</name>
<dbReference type="Pfam" id="PF01048">
    <property type="entry name" value="PNP_UDP_1"/>
    <property type="match status" value="1"/>
</dbReference>
<comment type="catalytic activity">
    <reaction evidence="3">
        <text>uridine + phosphate = alpha-D-ribose 1-phosphate + uracil</text>
        <dbReference type="Rhea" id="RHEA:24388"/>
        <dbReference type="ChEBI" id="CHEBI:16704"/>
        <dbReference type="ChEBI" id="CHEBI:17568"/>
        <dbReference type="ChEBI" id="CHEBI:43474"/>
        <dbReference type="ChEBI" id="CHEBI:57720"/>
        <dbReference type="EC" id="2.4.2.3"/>
    </reaction>
</comment>
<dbReference type="EC" id="2.4.2.3" evidence="1"/>
<dbReference type="InterPro" id="IPR000845">
    <property type="entry name" value="Nucleoside_phosphorylase_d"/>
</dbReference>
<dbReference type="SUPFAM" id="SSF53167">
    <property type="entry name" value="Purine and uridine phosphorylases"/>
    <property type="match status" value="1"/>
</dbReference>
<dbReference type="EMBL" id="NBZD01000002">
    <property type="protein sequence ID" value="PNH18858.1"/>
    <property type="molecule type" value="Genomic_DNA"/>
</dbReference>
<dbReference type="AlphaFoldDB" id="A0A2J8B251"/>
<dbReference type="PANTHER" id="PTHR43691">
    <property type="entry name" value="URIDINE PHOSPHORYLASE"/>
    <property type="match status" value="1"/>
</dbReference>
<comment type="caution">
    <text evidence="5">The sequence shown here is derived from an EMBL/GenBank/DDBJ whole genome shotgun (WGS) entry which is preliminary data.</text>
</comment>
<sequence length="248" mass="26810">MLQPHIKLDSLHGANSAILPGDPGRLDHIKEYLNDVQELAYNREFRSLSGTYHGVKVIALSTGIGGSSTAIAIEELYALGIKRLIRIGSCGALQPGIAIGDLIIATGAVRDDGTSKAYIDPIFPAVSDFSLIQHCRDYAIEQNWAHHLGIVHSHESFYIDDNAAQEKKWSKTGVLGADMETAALLTVSRLRRIKACSILNNVVVYGQDTAAAINDYVDAAAMCLQGEGREIQLALEAIRRDTAGISQE</sequence>
<evidence type="ECO:0000256" key="1">
    <source>
        <dbReference type="ARBA" id="ARBA00011888"/>
    </source>
</evidence>
<dbReference type="CDD" id="cd17767">
    <property type="entry name" value="UP_EcUdp-like"/>
    <property type="match status" value="1"/>
</dbReference>
<dbReference type="GO" id="GO:0009116">
    <property type="term" value="P:nucleoside metabolic process"/>
    <property type="evidence" value="ECO:0007669"/>
    <property type="project" value="InterPro"/>
</dbReference>